<organism evidence="1">
    <name type="scientific">uncultured Caudovirales phage</name>
    <dbReference type="NCBI Taxonomy" id="2100421"/>
    <lineage>
        <taxon>Viruses</taxon>
        <taxon>Duplodnaviria</taxon>
        <taxon>Heunggongvirae</taxon>
        <taxon>Uroviricota</taxon>
        <taxon>Caudoviricetes</taxon>
        <taxon>Peduoviridae</taxon>
        <taxon>Maltschvirus</taxon>
        <taxon>Maltschvirus maltsch</taxon>
    </lineage>
</organism>
<gene>
    <name evidence="1" type="ORF">UFOVP130_38</name>
</gene>
<evidence type="ECO:0000313" key="1">
    <source>
        <dbReference type="EMBL" id="CAB4130838.1"/>
    </source>
</evidence>
<accession>A0A6J5L844</accession>
<reference evidence="1" key="1">
    <citation type="submission" date="2020-04" db="EMBL/GenBank/DDBJ databases">
        <authorList>
            <person name="Chiriac C."/>
            <person name="Salcher M."/>
            <person name="Ghai R."/>
            <person name="Kavagutti S V."/>
        </authorList>
    </citation>
    <scope>NUCLEOTIDE SEQUENCE</scope>
</reference>
<name>A0A6J5L844_9CAUD</name>
<proteinExistence type="predicted"/>
<protein>
    <submittedName>
        <fullName evidence="1">Uncharacterized protein</fullName>
    </submittedName>
</protein>
<dbReference type="EMBL" id="LR796251">
    <property type="protein sequence ID" value="CAB4130838.1"/>
    <property type="molecule type" value="Genomic_DNA"/>
</dbReference>
<sequence length="321" mass="34557">MSLLVDDDFVTLADMAAIDPEVSDVADAEEITVVGDGGIVRQAWNECADALLEAMQSFGGDIIAWPGSITSYGAFGVSRPRLRLNQIVVSPVYGRRESTLKRLMIYQAIVLFYRAAANRRANDRYETKYKRFAADLATLWYRLRATGLPMVAIPLAAPGALHDYYAGNWGFSNLMFVAGGSAAQAMYNVAITWVGQTSGYVSPLNKNNAESGPSAILTATIPDSNLLKVSINGLNPPSTAQQPNRGISEGPYVTKQATGWNIYVGDFADPNGAMYLQNSTPIPVGTLSYTLPASPVLSGSLMQPGQVPDSNYAFQKILQRG</sequence>